<dbReference type="Gene3D" id="1.10.357.10">
    <property type="entry name" value="Tetracycline Repressor, domain 2"/>
    <property type="match status" value="1"/>
</dbReference>
<reference evidence="7 8" key="1">
    <citation type="journal article" date="2019" name="Emerg. Microbes Infect.">
        <title>Comprehensive subspecies identification of 175 nontuberculous mycobacteria species based on 7547 genomic profiles.</title>
        <authorList>
            <person name="Matsumoto Y."/>
            <person name="Kinjo T."/>
            <person name="Motooka D."/>
            <person name="Nabeya D."/>
            <person name="Jung N."/>
            <person name="Uechi K."/>
            <person name="Horii T."/>
            <person name="Iida T."/>
            <person name="Fujita J."/>
            <person name="Nakamura S."/>
        </authorList>
    </citation>
    <scope>NUCLEOTIDE SEQUENCE [LARGE SCALE GENOMIC DNA]</scope>
    <source>
        <strain evidence="7 8">JCM 6375</strain>
    </source>
</reference>
<gene>
    <name evidence="7" type="ORF">MMOR_13280</name>
</gene>
<proteinExistence type="predicted"/>
<dbReference type="GO" id="GO:0003700">
    <property type="term" value="F:DNA-binding transcription factor activity"/>
    <property type="evidence" value="ECO:0007669"/>
    <property type="project" value="TreeGrafter"/>
</dbReference>
<keyword evidence="2 4" id="KW-0238">DNA-binding</keyword>
<evidence type="ECO:0000256" key="5">
    <source>
        <dbReference type="SAM" id="MobiDB-lite"/>
    </source>
</evidence>
<dbReference type="RefSeq" id="WP_083153595.1">
    <property type="nucleotide sequence ID" value="NZ_AP022560.1"/>
</dbReference>
<feature type="domain" description="HTH tetR-type" evidence="6">
    <location>
        <begin position="15"/>
        <end position="74"/>
    </location>
</feature>
<name>A0AAD1M4M1_9MYCO</name>
<dbReference type="SUPFAM" id="SSF46689">
    <property type="entry name" value="Homeodomain-like"/>
    <property type="match status" value="1"/>
</dbReference>
<evidence type="ECO:0000313" key="7">
    <source>
        <dbReference type="EMBL" id="BBX00392.1"/>
    </source>
</evidence>
<evidence type="ECO:0000259" key="6">
    <source>
        <dbReference type="PROSITE" id="PS50977"/>
    </source>
</evidence>
<dbReference type="PANTHER" id="PTHR30055:SF234">
    <property type="entry name" value="HTH-TYPE TRANSCRIPTIONAL REGULATOR BETI"/>
    <property type="match status" value="1"/>
</dbReference>
<feature type="DNA-binding region" description="H-T-H motif" evidence="4">
    <location>
        <begin position="37"/>
        <end position="56"/>
    </location>
</feature>
<dbReference type="PRINTS" id="PR00455">
    <property type="entry name" value="HTHTETR"/>
</dbReference>
<evidence type="ECO:0000256" key="1">
    <source>
        <dbReference type="ARBA" id="ARBA00023015"/>
    </source>
</evidence>
<dbReference type="InterPro" id="IPR009057">
    <property type="entry name" value="Homeodomain-like_sf"/>
</dbReference>
<feature type="region of interest" description="Disordered" evidence="5">
    <location>
        <begin position="197"/>
        <end position="240"/>
    </location>
</feature>
<keyword evidence="8" id="KW-1185">Reference proteome</keyword>
<dbReference type="InterPro" id="IPR001647">
    <property type="entry name" value="HTH_TetR"/>
</dbReference>
<protein>
    <submittedName>
        <fullName evidence="7">TetR family transcriptional regulator</fullName>
    </submittedName>
</protein>
<accession>A0AAD1M4M1</accession>
<dbReference type="PROSITE" id="PS50977">
    <property type="entry name" value="HTH_TETR_2"/>
    <property type="match status" value="1"/>
</dbReference>
<dbReference type="EMBL" id="AP022560">
    <property type="protein sequence ID" value="BBX00392.1"/>
    <property type="molecule type" value="Genomic_DNA"/>
</dbReference>
<evidence type="ECO:0000313" key="8">
    <source>
        <dbReference type="Proteomes" id="UP000466681"/>
    </source>
</evidence>
<keyword evidence="1" id="KW-0805">Transcription regulation</keyword>
<evidence type="ECO:0000256" key="2">
    <source>
        <dbReference type="ARBA" id="ARBA00023125"/>
    </source>
</evidence>
<evidence type="ECO:0000256" key="4">
    <source>
        <dbReference type="PROSITE-ProRule" id="PRU00335"/>
    </source>
</evidence>
<evidence type="ECO:0000256" key="3">
    <source>
        <dbReference type="ARBA" id="ARBA00023163"/>
    </source>
</evidence>
<dbReference type="InterPro" id="IPR050109">
    <property type="entry name" value="HTH-type_TetR-like_transc_reg"/>
</dbReference>
<dbReference type="Pfam" id="PF00440">
    <property type="entry name" value="TetR_N"/>
    <property type="match status" value="1"/>
</dbReference>
<dbReference type="PANTHER" id="PTHR30055">
    <property type="entry name" value="HTH-TYPE TRANSCRIPTIONAL REGULATOR RUTR"/>
    <property type="match status" value="1"/>
</dbReference>
<dbReference type="KEGG" id="mmor:MMOR_13280"/>
<sequence length="240" mass="25895">MRTHGWAGSAPASDEEAVSRILEAASRVIDARGADFSISDVARTLGVTRQTVYRYFPSTDALLIAAAVHAASDFLDRLAEHLSGITDPAEAITEGVATALEWLPEDKHISLLISPDQPNPHTEGVTSDVALDFGHSLVHRFDVDWAGLGYTDADLTELVEHLLRIIQSFVLDPGRPPRKGAELRAYLRRWVGGAIQPSAEPTIKQPSAEPTIKQPSAEPTIKQPSGAASAEVRTPTTTHR</sequence>
<dbReference type="GO" id="GO:0000976">
    <property type="term" value="F:transcription cis-regulatory region binding"/>
    <property type="evidence" value="ECO:0007669"/>
    <property type="project" value="TreeGrafter"/>
</dbReference>
<dbReference type="Proteomes" id="UP000466681">
    <property type="component" value="Chromosome"/>
</dbReference>
<organism evidence="7 8">
    <name type="scientific">Mycolicibacterium moriokaense</name>
    <dbReference type="NCBI Taxonomy" id="39691"/>
    <lineage>
        <taxon>Bacteria</taxon>
        <taxon>Bacillati</taxon>
        <taxon>Actinomycetota</taxon>
        <taxon>Actinomycetes</taxon>
        <taxon>Mycobacteriales</taxon>
        <taxon>Mycobacteriaceae</taxon>
        <taxon>Mycolicibacterium</taxon>
    </lineage>
</organism>
<keyword evidence="3" id="KW-0804">Transcription</keyword>
<dbReference type="AlphaFoldDB" id="A0AAD1M4M1"/>